<evidence type="ECO:0000313" key="2">
    <source>
        <dbReference type="Proteomes" id="UP000316213"/>
    </source>
</evidence>
<evidence type="ECO:0008006" key="3">
    <source>
        <dbReference type="Google" id="ProtNLM"/>
    </source>
</evidence>
<keyword evidence="2" id="KW-1185">Reference proteome</keyword>
<gene>
    <name evidence="1" type="ORF">Pla100_47100</name>
</gene>
<comment type="caution">
    <text evidence="1">The sequence shown here is derived from an EMBL/GenBank/DDBJ whole genome shotgun (WGS) entry which is preliminary data.</text>
</comment>
<organism evidence="1 2">
    <name type="scientific">Neorhodopirellula pilleata</name>
    <dbReference type="NCBI Taxonomy" id="2714738"/>
    <lineage>
        <taxon>Bacteria</taxon>
        <taxon>Pseudomonadati</taxon>
        <taxon>Planctomycetota</taxon>
        <taxon>Planctomycetia</taxon>
        <taxon>Pirellulales</taxon>
        <taxon>Pirellulaceae</taxon>
        <taxon>Neorhodopirellula</taxon>
    </lineage>
</organism>
<accession>A0A5C5ZX38</accession>
<name>A0A5C5ZX38_9BACT</name>
<protein>
    <recommendedName>
        <fullName evidence="3">HTH marR-type domain-containing protein</fullName>
    </recommendedName>
</protein>
<evidence type="ECO:0000313" key="1">
    <source>
        <dbReference type="EMBL" id="TWT92174.1"/>
    </source>
</evidence>
<sequence length="99" mass="11324">MLEHLGSDGDPGWVYFRQFGEWELLFNLDNDRRLVPKLIGNLERRGLVETRRASAGMQVRMTDAGRKHCKAEEARLAAFALEYHILPLDDLPCPSDAKK</sequence>
<proteinExistence type="predicted"/>
<dbReference type="EMBL" id="SJPM01000012">
    <property type="protein sequence ID" value="TWT92174.1"/>
    <property type="molecule type" value="Genomic_DNA"/>
</dbReference>
<dbReference type="AlphaFoldDB" id="A0A5C5ZX38"/>
<dbReference type="Proteomes" id="UP000316213">
    <property type="component" value="Unassembled WGS sequence"/>
</dbReference>
<reference evidence="1 2" key="1">
    <citation type="submission" date="2019-02" db="EMBL/GenBank/DDBJ databases">
        <title>Deep-cultivation of Planctomycetes and their phenomic and genomic characterization uncovers novel biology.</title>
        <authorList>
            <person name="Wiegand S."/>
            <person name="Jogler M."/>
            <person name="Boedeker C."/>
            <person name="Pinto D."/>
            <person name="Vollmers J."/>
            <person name="Rivas-Marin E."/>
            <person name="Kohn T."/>
            <person name="Peeters S.H."/>
            <person name="Heuer A."/>
            <person name="Rast P."/>
            <person name="Oberbeckmann S."/>
            <person name="Bunk B."/>
            <person name="Jeske O."/>
            <person name="Meyerdierks A."/>
            <person name="Storesund J.E."/>
            <person name="Kallscheuer N."/>
            <person name="Luecker S."/>
            <person name="Lage O.M."/>
            <person name="Pohl T."/>
            <person name="Merkel B.J."/>
            <person name="Hornburger P."/>
            <person name="Mueller R.-W."/>
            <person name="Bruemmer F."/>
            <person name="Labrenz M."/>
            <person name="Spormann A.M."/>
            <person name="Op Den Camp H."/>
            <person name="Overmann J."/>
            <person name="Amann R."/>
            <person name="Jetten M.S.M."/>
            <person name="Mascher T."/>
            <person name="Medema M.H."/>
            <person name="Devos D.P."/>
            <person name="Kaster A.-K."/>
            <person name="Ovreas L."/>
            <person name="Rohde M."/>
            <person name="Galperin M.Y."/>
            <person name="Jogler C."/>
        </authorList>
    </citation>
    <scope>NUCLEOTIDE SEQUENCE [LARGE SCALE GENOMIC DNA]</scope>
    <source>
        <strain evidence="1 2">Pla100</strain>
    </source>
</reference>